<gene>
    <name evidence="1" type="ORF">BINO364_LOCUS13894</name>
</gene>
<dbReference type="EMBL" id="OV170227">
    <property type="protein sequence ID" value="CAH0728707.1"/>
    <property type="molecule type" value="Genomic_DNA"/>
</dbReference>
<keyword evidence="2" id="KW-1185">Reference proteome</keyword>
<dbReference type="Proteomes" id="UP000838878">
    <property type="component" value="Chromosome 7"/>
</dbReference>
<sequence>MNDAYAFINRNLINKLLLALPPPAPPAPAPALAPHCAPDSVTSDDFITGSISYLRRNNVYLDVKAGRGGRGGPASAHRHLLLGARSRSSLFVRRVYQTVPYFRLISPRFSRVVAIVLRIRFRYFNELLGSPPIPSPPVFLFVPRPFSLTDGRFYRSMTQGVQDLCVAVLAKKHQQRLGIIHDH</sequence>
<proteinExistence type="predicted"/>
<feature type="non-terminal residue" evidence="1">
    <location>
        <position position="183"/>
    </location>
</feature>
<reference evidence="1" key="1">
    <citation type="submission" date="2021-12" db="EMBL/GenBank/DDBJ databases">
        <authorList>
            <person name="Martin H S."/>
        </authorList>
    </citation>
    <scope>NUCLEOTIDE SEQUENCE</scope>
</reference>
<accession>A0A8J9UZN6</accession>
<protein>
    <submittedName>
        <fullName evidence="1">Uncharacterized protein</fullName>
    </submittedName>
</protein>
<name>A0A8J9UZN6_9NEOP</name>
<dbReference type="AlphaFoldDB" id="A0A8J9UZN6"/>
<evidence type="ECO:0000313" key="1">
    <source>
        <dbReference type="EMBL" id="CAH0728707.1"/>
    </source>
</evidence>
<evidence type="ECO:0000313" key="2">
    <source>
        <dbReference type="Proteomes" id="UP000838878"/>
    </source>
</evidence>
<organism evidence="1 2">
    <name type="scientific">Brenthis ino</name>
    <name type="common">lesser marbled fritillary</name>
    <dbReference type="NCBI Taxonomy" id="405034"/>
    <lineage>
        <taxon>Eukaryota</taxon>
        <taxon>Metazoa</taxon>
        <taxon>Ecdysozoa</taxon>
        <taxon>Arthropoda</taxon>
        <taxon>Hexapoda</taxon>
        <taxon>Insecta</taxon>
        <taxon>Pterygota</taxon>
        <taxon>Neoptera</taxon>
        <taxon>Endopterygota</taxon>
        <taxon>Lepidoptera</taxon>
        <taxon>Glossata</taxon>
        <taxon>Ditrysia</taxon>
        <taxon>Papilionoidea</taxon>
        <taxon>Nymphalidae</taxon>
        <taxon>Heliconiinae</taxon>
        <taxon>Argynnini</taxon>
        <taxon>Brenthis</taxon>
    </lineage>
</organism>